<dbReference type="Pfam" id="PF10504">
    <property type="entry name" value="DUF2452"/>
    <property type="match status" value="1"/>
</dbReference>
<dbReference type="OrthoDB" id="662061at2"/>
<evidence type="ECO:0000313" key="4">
    <source>
        <dbReference type="Proteomes" id="UP000321907"/>
    </source>
</evidence>
<proteinExistence type="predicted"/>
<feature type="region of interest" description="Disordered" evidence="2">
    <location>
        <begin position="1"/>
        <end position="26"/>
    </location>
</feature>
<organism evidence="3 4">
    <name type="scientific">Neolewinella aurantiaca</name>
    <dbReference type="NCBI Taxonomy" id="2602767"/>
    <lineage>
        <taxon>Bacteria</taxon>
        <taxon>Pseudomonadati</taxon>
        <taxon>Bacteroidota</taxon>
        <taxon>Saprospiria</taxon>
        <taxon>Saprospirales</taxon>
        <taxon>Lewinellaceae</taxon>
        <taxon>Neolewinella</taxon>
    </lineage>
</organism>
<comment type="caution">
    <text evidence="3">The sequence shown here is derived from an EMBL/GenBank/DDBJ whole genome shotgun (WGS) entry which is preliminary data.</text>
</comment>
<name>A0A5C7FKB3_9BACT</name>
<reference evidence="3 4" key="1">
    <citation type="submission" date="2019-08" db="EMBL/GenBank/DDBJ databases">
        <title>Lewinella sp. strain SSH13 Genome sequencing and assembly.</title>
        <authorList>
            <person name="Kim I."/>
        </authorList>
    </citation>
    <scope>NUCLEOTIDE SEQUENCE [LARGE SCALE GENOMIC DNA]</scope>
    <source>
        <strain evidence="3 4">SSH13</strain>
    </source>
</reference>
<sequence>MAQKDQPKDTDNQRKTTPADDFINPIDADKIAENPGLLPYAHERGGATIKPMDAGKMKGLAMSSMYEQTDMQLDQIKAQIELLARQANEIQNRMTISERIYEAEMGIDPIIGRTYFLYRNKKKKHLLSMVSPAEWGPRIPYEYIATVKLLGDHTWDILERKEEI</sequence>
<accession>A0A5C7FKB3</accession>
<keyword evidence="4" id="KW-1185">Reference proteome</keyword>
<evidence type="ECO:0000256" key="1">
    <source>
        <dbReference type="SAM" id="Coils"/>
    </source>
</evidence>
<feature type="compositionally biased region" description="Basic and acidic residues" evidence="2">
    <location>
        <begin position="1"/>
        <end position="18"/>
    </location>
</feature>
<evidence type="ECO:0000313" key="3">
    <source>
        <dbReference type="EMBL" id="TXF91788.1"/>
    </source>
</evidence>
<protein>
    <submittedName>
        <fullName evidence="3">DUF2452 domain-containing protein</fullName>
    </submittedName>
</protein>
<dbReference type="AlphaFoldDB" id="A0A5C7FKB3"/>
<dbReference type="EMBL" id="VOXD01000001">
    <property type="protein sequence ID" value="TXF91788.1"/>
    <property type="molecule type" value="Genomic_DNA"/>
</dbReference>
<evidence type="ECO:0000256" key="2">
    <source>
        <dbReference type="SAM" id="MobiDB-lite"/>
    </source>
</evidence>
<feature type="coiled-coil region" evidence="1">
    <location>
        <begin position="66"/>
        <end position="93"/>
    </location>
</feature>
<dbReference type="RefSeq" id="WP_147928829.1">
    <property type="nucleotide sequence ID" value="NZ_VOXD01000001.1"/>
</dbReference>
<dbReference type="InterPro" id="IPR019534">
    <property type="entry name" value="DUF2452"/>
</dbReference>
<dbReference type="Proteomes" id="UP000321907">
    <property type="component" value="Unassembled WGS sequence"/>
</dbReference>
<keyword evidence="1" id="KW-0175">Coiled coil</keyword>
<gene>
    <name evidence="3" type="ORF">FUA23_00970</name>
</gene>